<dbReference type="PANTHER" id="PTHR46109:SF1">
    <property type="entry name" value="PROTEIN LIN-28 HOMOLOG"/>
    <property type="match status" value="1"/>
</dbReference>
<keyword evidence="2" id="KW-0963">Cytoplasm</keyword>
<keyword evidence="5" id="KW-1185">Reference proteome</keyword>
<proteinExistence type="predicted"/>
<dbReference type="InterPro" id="IPR051373">
    <property type="entry name" value="Lin-28_RNA-binding"/>
</dbReference>
<dbReference type="AlphaFoldDB" id="A0A6A6K0S7"/>
<dbReference type="InterPro" id="IPR012340">
    <property type="entry name" value="NA-bd_OB-fold"/>
</dbReference>
<dbReference type="Pfam" id="PF00313">
    <property type="entry name" value="CSD"/>
    <property type="match status" value="1"/>
</dbReference>
<accession>A0A6A6K0S7</accession>
<organism evidence="4 5">
    <name type="scientific">Hevea brasiliensis</name>
    <name type="common">Para rubber tree</name>
    <name type="synonym">Siphonia brasiliensis</name>
    <dbReference type="NCBI Taxonomy" id="3981"/>
    <lineage>
        <taxon>Eukaryota</taxon>
        <taxon>Viridiplantae</taxon>
        <taxon>Streptophyta</taxon>
        <taxon>Embryophyta</taxon>
        <taxon>Tracheophyta</taxon>
        <taxon>Spermatophyta</taxon>
        <taxon>Magnoliopsida</taxon>
        <taxon>eudicotyledons</taxon>
        <taxon>Gunneridae</taxon>
        <taxon>Pentapetalae</taxon>
        <taxon>rosids</taxon>
        <taxon>fabids</taxon>
        <taxon>Malpighiales</taxon>
        <taxon>Euphorbiaceae</taxon>
        <taxon>Crotonoideae</taxon>
        <taxon>Micrandreae</taxon>
        <taxon>Hevea</taxon>
    </lineage>
</organism>
<evidence type="ECO:0000256" key="2">
    <source>
        <dbReference type="ARBA" id="ARBA00022490"/>
    </source>
</evidence>
<evidence type="ECO:0000259" key="3">
    <source>
        <dbReference type="PROSITE" id="PS51857"/>
    </source>
</evidence>
<evidence type="ECO:0000256" key="1">
    <source>
        <dbReference type="ARBA" id="ARBA00004496"/>
    </source>
</evidence>
<evidence type="ECO:0000313" key="5">
    <source>
        <dbReference type="Proteomes" id="UP000467840"/>
    </source>
</evidence>
<comment type="subcellular location">
    <subcellularLocation>
        <location evidence="1">Cytoplasm</location>
    </subcellularLocation>
</comment>
<dbReference type="SMART" id="SM00357">
    <property type="entry name" value="CSP"/>
    <property type="match status" value="1"/>
</dbReference>
<evidence type="ECO:0000313" key="4">
    <source>
        <dbReference type="EMBL" id="KAF2281666.1"/>
    </source>
</evidence>
<dbReference type="Proteomes" id="UP000467840">
    <property type="component" value="Unassembled WGS sequence"/>
</dbReference>
<reference evidence="4 5" key="1">
    <citation type="journal article" date="2020" name="Mol. Plant">
        <title>The Chromosome-Based Rubber Tree Genome Provides New Insights into Spurge Genome Evolution and Rubber Biosynthesis.</title>
        <authorList>
            <person name="Liu J."/>
            <person name="Shi C."/>
            <person name="Shi C.C."/>
            <person name="Li W."/>
            <person name="Zhang Q.J."/>
            <person name="Zhang Y."/>
            <person name="Li K."/>
            <person name="Lu H.F."/>
            <person name="Shi C."/>
            <person name="Zhu S.T."/>
            <person name="Xiao Z.Y."/>
            <person name="Nan H."/>
            <person name="Yue Y."/>
            <person name="Zhu X.G."/>
            <person name="Wu Y."/>
            <person name="Hong X.N."/>
            <person name="Fan G.Y."/>
            <person name="Tong Y."/>
            <person name="Zhang D."/>
            <person name="Mao C.L."/>
            <person name="Liu Y.L."/>
            <person name="Hao S.J."/>
            <person name="Liu W.Q."/>
            <person name="Lv M.Q."/>
            <person name="Zhang H.B."/>
            <person name="Liu Y."/>
            <person name="Hu-Tang G.R."/>
            <person name="Wang J.P."/>
            <person name="Wang J.H."/>
            <person name="Sun Y.H."/>
            <person name="Ni S.B."/>
            <person name="Chen W.B."/>
            <person name="Zhang X.C."/>
            <person name="Jiao Y.N."/>
            <person name="Eichler E.E."/>
            <person name="Li G.H."/>
            <person name="Liu X."/>
            <person name="Gao L.Z."/>
        </authorList>
    </citation>
    <scope>NUCLEOTIDE SEQUENCE [LARGE SCALE GENOMIC DNA]</scope>
    <source>
        <strain evidence="5">cv. GT1</strain>
        <tissue evidence="4">Leaf</tissue>
    </source>
</reference>
<dbReference type="GO" id="GO:0003729">
    <property type="term" value="F:mRNA binding"/>
    <property type="evidence" value="ECO:0007669"/>
    <property type="project" value="TreeGrafter"/>
</dbReference>
<dbReference type="GO" id="GO:0005737">
    <property type="term" value="C:cytoplasm"/>
    <property type="evidence" value="ECO:0007669"/>
    <property type="project" value="UniProtKB-SubCell"/>
</dbReference>
<dbReference type="GO" id="GO:0031054">
    <property type="term" value="P:pre-miRNA processing"/>
    <property type="evidence" value="ECO:0007669"/>
    <property type="project" value="TreeGrafter"/>
</dbReference>
<dbReference type="PANTHER" id="PTHR46109">
    <property type="entry name" value="PROTEIN LIN-28"/>
    <property type="match status" value="1"/>
</dbReference>
<feature type="domain" description="CSD" evidence="3">
    <location>
        <begin position="73"/>
        <end position="151"/>
    </location>
</feature>
<dbReference type="GO" id="GO:0005634">
    <property type="term" value="C:nucleus"/>
    <property type="evidence" value="ECO:0007669"/>
    <property type="project" value="TreeGrafter"/>
</dbReference>
<dbReference type="CDD" id="cd04458">
    <property type="entry name" value="CSP_CDS"/>
    <property type="match status" value="1"/>
</dbReference>
<dbReference type="Gene3D" id="2.40.50.140">
    <property type="entry name" value="Nucleic acid-binding proteins"/>
    <property type="match status" value="1"/>
</dbReference>
<dbReference type="InterPro" id="IPR011129">
    <property type="entry name" value="CSD"/>
</dbReference>
<sequence>MCCAISKHYAVANRLPSGRARLCEWRIGGRKRRVLRTSSARTRAIISAQNSPHFHTYGALIARMVLLVDEKAFYTGHVKWFSMEKGYGFICKDGSDDGKSGGASFGRGDKDVFVHITSLQRSRIDNLREGQRVRYQLDESNGKVSAVNLEVLSE</sequence>
<name>A0A6A6K0S7_HEVBR</name>
<gene>
    <name evidence="4" type="ORF">GH714_042490</name>
</gene>
<dbReference type="InterPro" id="IPR002059">
    <property type="entry name" value="CSP_DNA-bd"/>
</dbReference>
<protein>
    <recommendedName>
        <fullName evidence="3">CSD domain-containing protein</fullName>
    </recommendedName>
</protein>
<dbReference type="SUPFAM" id="SSF50249">
    <property type="entry name" value="Nucleic acid-binding proteins"/>
    <property type="match status" value="1"/>
</dbReference>
<dbReference type="EMBL" id="JAAGAX010000511">
    <property type="protein sequence ID" value="KAF2281666.1"/>
    <property type="molecule type" value="Genomic_DNA"/>
</dbReference>
<comment type="caution">
    <text evidence="4">The sequence shown here is derived from an EMBL/GenBank/DDBJ whole genome shotgun (WGS) entry which is preliminary data.</text>
</comment>
<dbReference type="PROSITE" id="PS51857">
    <property type="entry name" value="CSD_2"/>
    <property type="match status" value="1"/>
</dbReference>